<evidence type="ECO:0000313" key="3">
    <source>
        <dbReference type="Proteomes" id="UP000664521"/>
    </source>
</evidence>
<dbReference type="Pfam" id="PF05721">
    <property type="entry name" value="PhyH"/>
    <property type="match status" value="1"/>
</dbReference>
<dbReference type="SUPFAM" id="SSF51197">
    <property type="entry name" value="Clavaminate synthase-like"/>
    <property type="match status" value="1"/>
</dbReference>
<keyword evidence="3" id="KW-1185">Reference proteome</keyword>
<dbReference type="Gene3D" id="2.60.120.620">
    <property type="entry name" value="q2cbj1_9rhob like domain"/>
    <property type="match status" value="1"/>
</dbReference>
<reference evidence="2" key="1">
    <citation type="submission" date="2021-03" db="EMBL/GenBank/DDBJ databases">
        <authorList>
            <person name="Tagirdzhanova G."/>
        </authorList>
    </citation>
    <scope>NUCLEOTIDE SEQUENCE</scope>
</reference>
<comment type="caution">
    <text evidence="2">The sequence shown here is derived from an EMBL/GenBank/DDBJ whole genome shotgun (WGS) entry which is preliminary data.</text>
</comment>
<protein>
    <recommendedName>
        <fullName evidence="4">Phytanoyl-CoA dioxygenase</fullName>
    </recommendedName>
</protein>
<dbReference type="OrthoDB" id="2328924at2759"/>
<accession>A0A8H3IJW6</accession>
<feature type="compositionally biased region" description="Polar residues" evidence="1">
    <location>
        <begin position="11"/>
        <end position="27"/>
    </location>
</feature>
<proteinExistence type="predicted"/>
<dbReference type="PANTHER" id="PTHR40128">
    <property type="entry name" value="EXPRESSED PROTEIN"/>
    <property type="match status" value="1"/>
</dbReference>
<name>A0A8H3IJW6_9LECA</name>
<dbReference type="AlphaFoldDB" id="A0A8H3IJW6"/>
<feature type="compositionally biased region" description="Pro residues" evidence="1">
    <location>
        <begin position="1"/>
        <end position="10"/>
    </location>
</feature>
<dbReference type="Proteomes" id="UP000664521">
    <property type="component" value="Unassembled WGS sequence"/>
</dbReference>
<evidence type="ECO:0000313" key="2">
    <source>
        <dbReference type="EMBL" id="CAF9918200.1"/>
    </source>
</evidence>
<gene>
    <name evidence="2" type="ORF">HETSPECPRED_003696</name>
</gene>
<evidence type="ECO:0000256" key="1">
    <source>
        <dbReference type="SAM" id="MobiDB-lite"/>
    </source>
</evidence>
<organism evidence="2 3">
    <name type="scientific">Heterodermia speciosa</name>
    <dbReference type="NCBI Taxonomy" id="116794"/>
    <lineage>
        <taxon>Eukaryota</taxon>
        <taxon>Fungi</taxon>
        <taxon>Dikarya</taxon>
        <taxon>Ascomycota</taxon>
        <taxon>Pezizomycotina</taxon>
        <taxon>Lecanoromycetes</taxon>
        <taxon>OSLEUM clade</taxon>
        <taxon>Lecanoromycetidae</taxon>
        <taxon>Caliciales</taxon>
        <taxon>Physciaceae</taxon>
        <taxon>Heterodermia</taxon>
    </lineage>
</organism>
<dbReference type="InterPro" id="IPR008775">
    <property type="entry name" value="Phytyl_CoA_dOase-like"/>
</dbReference>
<evidence type="ECO:0008006" key="4">
    <source>
        <dbReference type="Google" id="ProtNLM"/>
    </source>
</evidence>
<dbReference type="PANTHER" id="PTHR40128:SF1">
    <property type="entry name" value="PHYTANOYL-COA HYDROXYLASE"/>
    <property type="match status" value="1"/>
</dbReference>
<feature type="region of interest" description="Disordered" evidence="1">
    <location>
        <begin position="1"/>
        <end position="39"/>
    </location>
</feature>
<dbReference type="EMBL" id="CAJPDS010000021">
    <property type="protein sequence ID" value="CAF9918200.1"/>
    <property type="molecule type" value="Genomic_DNA"/>
</dbReference>
<sequence>MIAQLLPPPQTAQSLNPSVSHASSAQQHLPAPLQRTNYGSHIDPEMVDWLTPTSKDTPLSEIRARYSHDGYVWIKNVIPRSDVFDMREQYFQALSPTGLLSPDTGPREGIFNSHLDPTVHQGLGATPQNSAMQSLDKIHASKEYQDFLDHPDLRDWVRRLTGWQREAVLRRGLLRHNVPGSRCPSGIHYDQLFLRAGDPVFVTAWVPIGDCAADGGGLMYLENSCELGERIEKRFEAQQEKENMPKEERISAFNRHMGELGHLSHNAETWAKGDGLGKRWLVANYEAGDIVFHSPWMIHASGQNSDNFGRIRLASDLRFYEEGAKLDERWTRPFYNGDGL</sequence>